<accession>A0ACB8DU64</accession>
<evidence type="ECO:0000313" key="1">
    <source>
        <dbReference type="EMBL" id="KAH7978047.1"/>
    </source>
</evidence>
<dbReference type="EMBL" id="CM023470">
    <property type="protein sequence ID" value="KAH7978047.1"/>
    <property type="molecule type" value="Genomic_DNA"/>
</dbReference>
<evidence type="ECO:0000313" key="2">
    <source>
        <dbReference type="Proteomes" id="UP000821865"/>
    </source>
</evidence>
<gene>
    <name evidence="1" type="ORF">HPB49_004310</name>
</gene>
<sequence>MDMGAVSQIRDFKVVQHVVQSPCFDRCPIKVNEPCIAPTYEVMPKLWFAPRDWTTSYYMLMTLWCDCGHCVVLSNFTESECLCCCEMGDPVTAAQPEGCITEHPEFHIVCLIIAVLRIAYFELRACNDCMDEDIHKHLGKRSL</sequence>
<reference evidence="1" key="1">
    <citation type="submission" date="2020-05" db="EMBL/GenBank/DDBJ databases">
        <title>Large-scale comparative analyses of tick genomes elucidate their genetic diversity and vector capacities.</title>
        <authorList>
            <person name="Jia N."/>
            <person name="Wang J."/>
            <person name="Shi W."/>
            <person name="Du L."/>
            <person name="Sun Y."/>
            <person name="Zhan W."/>
            <person name="Jiang J."/>
            <person name="Wang Q."/>
            <person name="Zhang B."/>
            <person name="Ji P."/>
            <person name="Sakyi L.B."/>
            <person name="Cui X."/>
            <person name="Yuan T."/>
            <person name="Jiang B."/>
            <person name="Yang W."/>
            <person name="Lam T.T.-Y."/>
            <person name="Chang Q."/>
            <person name="Ding S."/>
            <person name="Wang X."/>
            <person name="Zhu J."/>
            <person name="Ruan X."/>
            <person name="Zhao L."/>
            <person name="Wei J."/>
            <person name="Que T."/>
            <person name="Du C."/>
            <person name="Cheng J."/>
            <person name="Dai P."/>
            <person name="Han X."/>
            <person name="Huang E."/>
            <person name="Gao Y."/>
            <person name="Liu J."/>
            <person name="Shao H."/>
            <person name="Ye R."/>
            <person name="Li L."/>
            <person name="Wei W."/>
            <person name="Wang X."/>
            <person name="Wang C."/>
            <person name="Yang T."/>
            <person name="Huo Q."/>
            <person name="Li W."/>
            <person name="Guo W."/>
            <person name="Chen H."/>
            <person name="Zhou L."/>
            <person name="Ni X."/>
            <person name="Tian J."/>
            <person name="Zhou Y."/>
            <person name="Sheng Y."/>
            <person name="Liu T."/>
            <person name="Pan Y."/>
            <person name="Xia L."/>
            <person name="Li J."/>
            <person name="Zhao F."/>
            <person name="Cao W."/>
        </authorList>
    </citation>
    <scope>NUCLEOTIDE SEQUENCE</scope>
    <source>
        <strain evidence="1">Dsil-2018</strain>
    </source>
</reference>
<comment type="caution">
    <text evidence="1">The sequence shown here is derived from an EMBL/GenBank/DDBJ whole genome shotgun (WGS) entry which is preliminary data.</text>
</comment>
<protein>
    <submittedName>
        <fullName evidence="1">Uncharacterized protein</fullName>
    </submittedName>
</protein>
<name>A0ACB8DU64_DERSI</name>
<proteinExistence type="predicted"/>
<dbReference type="Proteomes" id="UP000821865">
    <property type="component" value="Chromosome 1"/>
</dbReference>
<organism evidence="1 2">
    <name type="scientific">Dermacentor silvarum</name>
    <name type="common">Tick</name>
    <dbReference type="NCBI Taxonomy" id="543639"/>
    <lineage>
        <taxon>Eukaryota</taxon>
        <taxon>Metazoa</taxon>
        <taxon>Ecdysozoa</taxon>
        <taxon>Arthropoda</taxon>
        <taxon>Chelicerata</taxon>
        <taxon>Arachnida</taxon>
        <taxon>Acari</taxon>
        <taxon>Parasitiformes</taxon>
        <taxon>Ixodida</taxon>
        <taxon>Ixodoidea</taxon>
        <taxon>Ixodidae</taxon>
        <taxon>Rhipicephalinae</taxon>
        <taxon>Dermacentor</taxon>
    </lineage>
</organism>
<keyword evidence="2" id="KW-1185">Reference proteome</keyword>